<gene>
    <name evidence="4" type="ORF">ACED57_25105</name>
</gene>
<evidence type="ECO:0000259" key="3">
    <source>
        <dbReference type="Pfam" id="PF01471"/>
    </source>
</evidence>
<dbReference type="RefSeq" id="WP_371708755.1">
    <property type="nucleotide sequence ID" value="NZ_JBGOOL010000206.1"/>
</dbReference>
<feature type="region of interest" description="Disordered" evidence="1">
    <location>
        <begin position="1"/>
        <end position="76"/>
    </location>
</feature>
<evidence type="ECO:0000313" key="4">
    <source>
        <dbReference type="EMBL" id="MEZ8056360.1"/>
    </source>
</evidence>
<feature type="region of interest" description="Disordered" evidence="1">
    <location>
        <begin position="103"/>
        <end position="156"/>
    </location>
</feature>
<feature type="compositionally biased region" description="Polar residues" evidence="1">
    <location>
        <begin position="330"/>
        <end position="340"/>
    </location>
</feature>
<feature type="transmembrane region" description="Helical" evidence="2">
    <location>
        <begin position="80"/>
        <end position="99"/>
    </location>
</feature>
<feature type="domain" description="Peptidoglycan binding-like" evidence="3">
    <location>
        <begin position="263"/>
        <end position="315"/>
    </location>
</feature>
<protein>
    <submittedName>
        <fullName evidence="4">Peptidoglycan-binding protein</fullName>
    </submittedName>
</protein>
<comment type="caution">
    <text evidence="4">The sequence shown here is derived from an EMBL/GenBank/DDBJ whole genome shotgun (WGS) entry which is preliminary data.</text>
</comment>
<dbReference type="Pfam" id="PF01471">
    <property type="entry name" value="PG_binding_1"/>
    <property type="match status" value="1"/>
</dbReference>
<evidence type="ECO:0000313" key="5">
    <source>
        <dbReference type="Proteomes" id="UP001569175"/>
    </source>
</evidence>
<keyword evidence="2" id="KW-0472">Membrane</keyword>
<dbReference type="InterPro" id="IPR002477">
    <property type="entry name" value="Peptidoglycan-bd-like"/>
</dbReference>
<dbReference type="InterPro" id="IPR036366">
    <property type="entry name" value="PGBDSf"/>
</dbReference>
<keyword evidence="2" id="KW-1133">Transmembrane helix</keyword>
<dbReference type="Proteomes" id="UP001569175">
    <property type="component" value="Unassembled WGS sequence"/>
</dbReference>
<evidence type="ECO:0000256" key="1">
    <source>
        <dbReference type="SAM" id="MobiDB-lite"/>
    </source>
</evidence>
<feature type="non-terminal residue" evidence="4">
    <location>
        <position position="362"/>
    </location>
</feature>
<dbReference type="Gene3D" id="1.10.101.10">
    <property type="entry name" value="PGBD-like superfamily/PGBD"/>
    <property type="match status" value="1"/>
</dbReference>
<keyword evidence="5" id="KW-1185">Reference proteome</keyword>
<feature type="compositionally biased region" description="Polar residues" evidence="1">
    <location>
        <begin position="65"/>
        <end position="76"/>
    </location>
</feature>
<feature type="compositionally biased region" description="Polar residues" evidence="1">
    <location>
        <begin position="103"/>
        <end position="138"/>
    </location>
</feature>
<proteinExistence type="predicted"/>
<sequence length="362" mass="39545">MSNKNPKGFSGLSQLHSKSEDKADSVESDFQSDPSTDTITTPLSKTQSGSQRDNTVDVGSESEVTDGTLQDEQQEGNKSGISWGYIFGFLLIVGIFMAISQGNDSPSSVPKAATGSSLANPTAKTPTASQLGSSSVVGKTNKPRNETPKLQYNKPPVGSNNILSVSQIRWCTREIMRIDAMRNIFDTNGGIDEFNRIVNDYNSRCSNYRYRQRDLSKAEREVETHKSTITTEAIREAKLIDQRFKKTSNVSTKSASNKPNAQLTREVQQLLTVLGYKPGPIDGDYGPGTASAIKVFQRDSGLAQTGRVDRELLSSLRSKERSKSSLNVGVKTNNHQSNGNGIPANAKIDYTGRKWVCNSGYR</sequence>
<name>A0ABV4KY98_9VIBR</name>
<keyword evidence="2" id="KW-0812">Transmembrane</keyword>
<feature type="compositionally biased region" description="Polar residues" evidence="1">
    <location>
        <begin position="1"/>
        <end position="16"/>
    </location>
</feature>
<accession>A0ABV4KY98</accession>
<dbReference type="EMBL" id="JBGOOL010000206">
    <property type="protein sequence ID" value="MEZ8056360.1"/>
    <property type="molecule type" value="Genomic_DNA"/>
</dbReference>
<feature type="compositionally biased region" description="Polar residues" evidence="1">
    <location>
        <begin position="28"/>
        <end position="53"/>
    </location>
</feature>
<reference evidence="4 5" key="1">
    <citation type="submission" date="2024-06" db="EMBL/GenBank/DDBJ databases">
        <authorList>
            <person name="Steensen K."/>
            <person name="Seneca J."/>
            <person name="Bartlau N."/>
            <person name="Yu A.X."/>
            <person name="Polz M.F."/>
        </authorList>
    </citation>
    <scope>NUCLEOTIDE SEQUENCE [LARGE SCALE GENOMIC DNA]</scope>
    <source>
        <strain evidence="4 5">1F9</strain>
    </source>
</reference>
<feature type="region of interest" description="Disordered" evidence="1">
    <location>
        <begin position="316"/>
        <end position="341"/>
    </location>
</feature>
<dbReference type="SUPFAM" id="SSF47090">
    <property type="entry name" value="PGBD-like"/>
    <property type="match status" value="1"/>
</dbReference>
<evidence type="ECO:0000256" key="2">
    <source>
        <dbReference type="SAM" id="Phobius"/>
    </source>
</evidence>
<dbReference type="InterPro" id="IPR036365">
    <property type="entry name" value="PGBD-like_sf"/>
</dbReference>
<organism evidence="4 5">
    <name type="scientific">Vibrio atlanticus</name>
    <dbReference type="NCBI Taxonomy" id="693153"/>
    <lineage>
        <taxon>Bacteria</taxon>
        <taxon>Pseudomonadati</taxon>
        <taxon>Pseudomonadota</taxon>
        <taxon>Gammaproteobacteria</taxon>
        <taxon>Vibrionales</taxon>
        <taxon>Vibrionaceae</taxon>
        <taxon>Vibrio</taxon>
    </lineage>
</organism>